<sequence>MWEVLTTKDLQWTKRNLQDGAKASESSIIVIPSQQGESSMATFSQRLGKSRNSDSKSKRNSIKNNKAA</sequence>
<accession>A0AA88ITA9</accession>
<gene>
    <name evidence="2" type="ORF">Q7C36_021449</name>
</gene>
<comment type="caution">
    <text evidence="2">The sequence shown here is derived from an EMBL/GenBank/DDBJ whole genome shotgun (WGS) entry which is preliminary data.</text>
</comment>
<dbReference type="EMBL" id="JAVHJS010000023">
    <property type="protein sequence ID" value="KAK2819803.1"/>
    <property type="molecule type" value="Genomic_DNA"/>
</dbReference>
<feature type="region of interest" description="Disordered" evidence="1">
    <location>
        <begin position="17"/>
        <end position="68"/>
    </location>
</feature>
<proteinExistence type="predicted"/>
<dbReference type="Proteomes" id="UP001187315">
    <property type="component" value="Unassembled WGS sequence"/>
</dbReference>
<organism evidence="2 3">
    <name type="scientific">Tachysurus vachellii</name>
    <name type="common">Darkbarbel catfish</name>
    <name type="synonym">Pelteobagrus vachellii</name>
    <dbReference type="NCBI Taxonomy" id="175792"/>
    <lineage>
        <taxon>Eukaryota</taxon>
        <taxon>Metazoa</taxon>
        <taxon>Chordata</taxon>
        <taxon>Craniata</taxon>
        <taxon>Vertebrata</taxon>
        <taxon>Euteleostomi</taxon>
        <taxon>Actinopterygii</taxon>
        <taxon>Neopterygii</taxon>
        <taxon>Teleostei</taxon>
        <taxon>Ostariophysi</taxon>
        <taxon>Siluriformes</taxon>
        <taxon>Bagridae</taxon>
        <taxon>Tachysurus</taxon>
    </lineage>
</organism>
<reference evidence="2" key="1">
    <citation type="submission" date="2023-08" db="EMBL/GenBank/DDBJ databases">
        <title>Pelteobagrus vachellii genome.</title>
        <authorList>
            <person name="Liu H."/>
        </authorList>
    </citation>
    <scope>NUCLEOTIDE SEQUENCE</scope>
    <source>
        <strain evidence="2">PRFRI_2022a</strain>
        <tissue evidence="2">Muscle</tissue>
    </source>
</reference>
<evidence type="ECO:0000256" key="1">
    <source>
        <dbReference type="SAM" id="MobiDB-lite"/>
    </source>
</evidence>
<evidence type="ECO:0000313" key="2">
    <source>
        <dbReference type="EMBL" id="KAK2819803.1"/>
    </source>
</evidence>
<evidence type="ECO:0000313" key="3">
    <source>
        <dbReference type="Proteomes" id="UP001187315"/>
    </source>
</evidence>
<keyword evidence="3" id="KW-1185">Reference proteome</keyword>
<name>A0AA88ITA9_TACVA</name>
<dbReference type="AlphaFoldDB" id="A0AA88ITA9"/>
<protein>
    <submittedName>
        <fullName evidence="2">Uncharacterized protein</fullName>
    </submittedName>
</protein>
<feature type="compositionally biased region" description="Polar residues" evidence="1">
    <location>
        <begin position="24"/>
        <end position="47"/>
    </location>
</feature>